<dbReference type="AlphaFoldDB" id="A0A387HCB4"/>
<sequence length="241" mass="25658">MPDRDAPCAVNCPLVEIVPGARLSEPDAAAICTPHSFTRTRYAVKSGIPPRLPILSSGGAIEPYRRSLVRAIPATEDIEPSTRPGGLWELSCPGFDRKRIGCHLWSYKAIGRYAMALSTTSSAERCSRFGGQKRRSLTWPVGQAKARSSLSRQPSTSASESKSASMIRCTRATASALFNPATLISFTGPTSSTGADVRNRHGPPARTAGSTPRPACASGSLHRAAAKIRWRAQLAAMKIAA</sequence>
<accession>A0A387HCB4</accession>
<keyword evidence="3" id="KW-1185">Reference proteome</keyword>
<evidence type="ECO:0000256" key="1">
    <source>
        <dbReference type="SAM" id="MobiDB-lite"/>
    </source>
</evidence>
<dbReference type="EMBL" id="CP032698">
    <property type="protein sequence ID" value="AYG78600.1"/>
    <property type="molecule type" value="Genomic_DNA"/>
</dbReference>
<feature type="compositionally biased region" description="Low complexity" evidence="1">
    <location>
        <begin position="155"/>
        <end position="164"/>
    </location>
</feature>
<proteinExistence type="predicted"/>
<protein>
    <submittedName>
        <fullName evidence="2">Uncharacterized protein</fullName>
    </submittedName>
</protein>
<evidence type="ECO:0000313" key="3">
    <source>
        <dbReference type="Proteomes" id="UP000271554"/>
    </source>
</evidence>
<feature type="region of interest" description="Disordered" evidence="1">
    <location>
        <begin position="137"/>
        <end position="164"/>
    </location>
</feature>
<evidence type="ECO:0000313" key="2">
    <source>
        <dbReference type="EMBL" id="AYG78600.1"/>
    </source>
</evidence>
<name>A0A387HCB4_9ACTN</name>
<feature type="region of interest" description="Disordered" evidence="1">
    <location>
        <begin position="189"/>
        <end position="219"/>
    </location>
</feature>
<dbReference type="Proteomes" id="UP000271554">
    <property type="component" value="Chromosome"/>
</dbReference>
<gene>
    <name evidence="2" type="ORF">DWB77_00708</name>
</gene>
<organism evidence="2 3">
    <name type="scientific">Streptomyces hundungensis</name>
    <dbReference type="NCBI Taxonomy" id="1077946"/>
    <lineage>
        <taxon>Bacteria</taxon>
        <taxon>Bacillati</taxon>
        <taxon>Actinomycetota</taxon>
        <taxon>Actinomycetes</taxon>
        <taxon>Kitasatosporales</taxon>
        <taxon>Streptomycetaceae</taxon>
        <taxon>Streptomyces</taxon>
    </lineage>
</organism>
<dbReference type="KEGG" id="shun:DWB77_00708"/>
<reference evidence="2 3" key="1">
    <citation type="submission" date="2018-10" db="EMBL/GenBank/DDBJ databases">
        <title>Relationship between Morphology and Antimicrobial Activity in Streptomyces.</title>
        <authorList>
            <person name="Kang H.J."/>
            <person name="Kim S.B."/>
        </authorList>
    </citation>
    <scope>NUCLEOTIDE SEQUENCE [LARGE SCALE GENOMIC DNA]</scope>
    <source>
        <strain evidence="2 3">BH38</strain>
    </source>
</reference>